<evidence type="ECO:0000313" key="1">
    <source>
        <dbReference type="EMBL" id="SVB41919.1"/>
    </source>
</evidence>
<accession>A0A382DUS3</accession>
<dbReference type="AlphaFoldDB" id="A0A382DUS3"/>
<organism evidence="1">
    <name type="scientific">marine metagenome</name>
    <dbReference type="NCBI Taxonomy" id="408172"/>
    <lineage>
        <taxon>unclassified sequences</taxon>
        <taxon>metagenomes</taxon>
        <taxon>ecological metagenomes</taxon>
    </lineage>
</organism>
<feature type="non-terminal residue" evidence="1">
    <location>
        <position position="256"/>
    </location>
</feature>
<sequence>MRNPKIILIAVSTFFSFQCVETLITVRVFPDGRYFMQFRSEGDEKDVFNDDFKLPMSSVWTSDIIQRGKPDSDETVHIINTQAVLNGSTTFHPADEGPAPQRHPINIIKQDGIFSTVYSLQKIFQGRRIHQKYPLLAHAMADVGTDSTDKVVETEIIMYCLKMGMDDLEGVNKVENLLKERILNHFRGVFYKAEEEGNLFGLLAKSPSDNQDTFILPSELIRTNFTPFESVLPPNFDETCMQAMIPYINEANITVQ</sequence>
<reference evidence="1" key="1">
    <citation type="submission" date="2018-05" db="EMBL/GenBank/DDBJ databases">
        <authorList>
            <person name="Lanie J.A."/>
            <person name="Ng W.-L."/>
            <person name="Kazmierczak K.M."/>
            <person name="Andrzejewski T.M."/>
            <person name="Davidsen T.M."/>
            <person name="Wayne K.J."/>
            <person name="Tettelin H."/>
            <person name="Glass J.I."/>
            <person name="Rusch D."/>
            <person name="Podicherti R."/>
            <person name="Tsui H.-C.T."/>
            <person name="Winkler M.E."/>
        </authorList>
    </citation>
    <scope>NUCLEOTIDE SEQUENCE</scope>
</reference>
<gene>
    <name evidence="1" type="ORF">METZ01_LOCUS194773</name>
</gene>
<protein>
    <submittedName>
        <fullName evidence="1">Uncharacterized protein</fullName>
    </submittedName>
</protein>
<dbReference type="EMBL" id="UINC01041105">
    <property type="protein sequence ID" value="SVB41919.1"/>
    <property type="molecule type" value="Genomic_DNA"/>
</dbReference>
<name>A0A382DUS3_9ZZZZ</name>
<proteinExistence type="predicted"/>